<dbReference type="STRING" id="714943.Mucpa_6683"/>
<reference evidence="1" key="1">
    <citation type="submission" date="2011-09" db="EMBL/GenBank/DDBJ databases">
        <title>The permanent draft genome of Mucilaginibacter paludis DSM 18603.</title>
        <authorList>
            <consortium name="US DOE Joint Genome Institute (JGI-PGF)"/>
            <person name="Lucas S."/>
            <person name="Han J."/>
            <person name="Lapidus A."/>
            <person name="Bruce D."/>
            <person name="Goodwin L."/>
            <person name="Pitluck S."/>
            <person name="Peters L."/>
            <person name="Kyrpides N."/>
            <person name="Mavromatis K."/>
            <person name="Ivanova N."/>
            <person name="Mikhailova N."/>
            <person name="Held B."/>
            <person name="Detter J.C."/>
            <person name="Tapia R."/>
            <person name="Han C."/>
            <person name="Land M."/>
            <person name="Hauser L."/>
            <person name="Markowitz V."/>
            <person name="Cheng J.-F."/>
            <person name="Hugenholtz P."/>
            <person name="Woyke T."/>
            <person name="Wu D."/>
            <person name="Tindall B."/>
            <person name="Brambilla E."/>
            <person name="Klenk H.-P."/>
            <person name="Eisen J.A."/>
        </authorList>
    </citation>
    <scope>NUCLEOTIDE SEQUENCE [LARGE SCALE GENOMIC DNA]</scope>
    <source>
        <strain evidence="1">DSM 18603</strain>
    </source>
</reference>
<dbReference type="eggNOG" id="ENOG50322MX">
    <property type="taxonomic scope" value="Bacteria"/>
</dbReference>
<keyword evidence="2" id="KW-1185">Reference proteome</keyword>
<dbReference type="HOGENOM" id="CLU_1569067_0_0_10"/>
<dbReference type="AlphaFoldDB" id="H1YDP4"/>
<dbReference type="EMBL" id="CM001403">
    <property type="protein sequence ID" value="EHQ30733.1"/>
    <property type="molecule type" value="Genomic_DNA"/>
</dbReference>
<sequence length="171" mass="20053">MQMADYLDKFQKTATGLNKHYFDSAGLHFKVGEWLGCAVLKIQKPSWCNKPPEGKPFERSIFFSIWVSAEGIQHNRLYYNIHALKLRELNQYKIQSREFAQAFRNRLGPYAINWPNLSTNYGPLTLMQGWVELDKLEEEVPKLCYSFKPIAIIIDELLTERKKQILSISYF</sequence>
<protein>
    <submittedName>
        <fullName evidence="1">Uncharacterized protein</fullName>
    </submittedName>
</protein>
<accession>H1YDP4</accession>
<dbReference type="Proteomes" id="UP000002774">
    <property type="component" value="Chromosome"/>
</dbReference>
<evidence type="ECO:0000313" key="1">
    <source>
        <dbReference type="EMBL" id="EHQ30733.1"/>
    </source>
</evidence>
<organism evidence="1 2">
    <name type="scientific">Mucilaginibacter paludis DSM 18603</name>
    <dbReference type="NCBI Taxonomy" id="714943"/>
    <lineage>
        <taxon>Bacteria</taxon>
        <taxon>Pseudomonadati</taxon>
        <taxon>Bacteroidota</taxon>
        <taxon>Sphingobacteriia</taxon>
        <taxon>Sphingobacteriales</taxon>
        <taxon>Sphingobacteriaceae</taxon>
        <taxon>Mucilaginibacter</taxon>
    </lineage>
</organism>
<evidence type="ECO:0000313" key="2">
    <source>
        <dbReference type="Proteomes" id="UP000002774"/>
    </source>
</evidence>
<name>H1YDP4_9SPHI</name>
<gene>
    <name evidence="1" type="ORF">Mucpa_6683</name>
</gene>
<proteinExistence type="predicted"/>